<evidence type="ECO:0000313" key="11">
    <source>
        <dbReference type="EMBL" id="QEQ95735.1"/>
    </source>
</evidence>
<dbReference type="PANTHER" id="PTHR30457:SF12">
    <property type="entry name" value="5'_3'-NUCLEOTIDASE SURE"/>
    <property type="match status" value="1"/>
</dbReference>
<dbReference type="NCBIfam" id="TIGR00087">
    <property type="entry name" value="surE"/>
    <property type="match status" value="1"/>
</dbReference>
<dbReference type="Pfam" id="PF01975">
    <property type="entry name" value="SurE"/>
    <property type="match status" value="1"/>
</dbReference>
<evidence type="ECO:0000256" key="2">
    <source>
        <dbReference type="ARBA" id="ARBA00001946"/>
    </source>
</evidence>
<dbReference type="EC" id="3.1.3.5" evidence="9"/>
<dbReference type="RefSeq" id="WP_138986439.1">
    <property type="nucleotide sequence ID" value="NZ_CP043869.1"/>
</dbReference>
<feature type="binding site" evidence="9">
    <location>
        <position position="40"/>
    </location>
    <ligand>
        <name>a divalent metal cation</name>
        <dbReference type="ChEBI" id="CHEBI:60240"/>
    </ligand>
</feature>
<evidence type="ECO:0000256" key="4">
    <source>
        <dbReference type="ARBA" id="ARBA00011062"/>
    </source>
</evidence>
<dbReference type="GO" id="GO:0004309">
    <property type="term" value="F:exopolyphosphatase activity"/>
    <property type="evidence" value="ECO:0007669"/>
    <property type="project" value="TreeGrafter"/>
</dbReference>
<feature type="binding site" evidence="9">
    <location>
        <position position="10"/>
    </location>
    <ligand>
        <name>a divalent metal cation</name>
        <dbReference type="ChEBI" id="CHEBI:60240"/>
    </ligand>
</feature>
<keyword evidence="7 9" id="KW-0547">Nucleotide-binding</keyword>
<accession>A0A5P1R8W7</accession>
<evidence type="ECO:0000256" key="9">
    <source>
        <dbReference type="HAMAP-Rule" id="MF_00060"/>
    </source>
</evidence>
<dbReference type="AlphaFoldDB" id="A0A5P1R8W7"/>
<sequence>MNNILISNDDGVFAPGLAALANALSEVASIQVVAPDRNRSGASNALTLDRPVDAHRHDNGFVSLSGTPTDCVHMGVSGLFGAVPDIVVSGINAGANLGDDVIYSGTVAAAMEGRSLGLPPIAVSLAGHYPKHYETAAAIAKTIVENVSSLGLPARSVLNVNVPDLPLSDIQGIHITRLGHRAAAGKPESSKDPRGKVRYWVAGAGDALDNAPGTDFYAVEHGFVSITPLHIDMTFYPGMERLGDWLEGLL</sequence>
<dbReference type="GO" id="GO:0008253">
    <property type="term" value="F:5'-nucleotidase activity"/>
    <property type="evidence" value="ECO:0007669"/>
    <property type="project" value="UniProtKB-UniRule"/>
</dbReference>
<evidence type="ECO:0000256" key="3">
    <source>
        <dbReference type="ARBA" id="ARBA00004496"/>
    </source>
</evidence>
<dbReference type="OrthoDB" id="9780815at2"/>
<evidence type="ECO:0000256" key="7">
    <source>
        <dbReference type="ARBA" id="ARBA00022741"/>
    </source>
</evidence>
<keyword evidence="8 9" id="KW-0378">Hydrolase</keyword>
<dbReference type="InterPro" id="IPR030048">
    <property type="entry name" value="SurE"/>
</dbReference>
<organism evidence="11 12">
    <name type="scientific">Neptunomonas concharum</name>
    <dbReference type="NCBI Taxonomy" id="1031538"/>
    <lineage>
        <taxon>Bacteria</taxon>
        <taxon>Pseudomonadati</taxon>
        <taxon>Pseudomonadota</taxon>
        <taxon>Gammaproteobacteria</taxon>
        <taxon>Oceanospirillales</taxon>
        <taxon>Oceanospirillaceae</taxon>
        <taxon>Neptunomonas</taxon>
    </lineage>
</organism>
<keyword evidence="5 9" id="KW-0963">Cytoplasm</keyword>
<dbReference type="NCBIfam" id="NF001490">
    <property type="entry name" value="PRK00346.1-4"/>
    <property type="match status" value="1"/>
</dbReference>
<dbReference type="GO" id="GO:0000166">
    <property type="term" value="F:nucleotide binding"/>
    <property type="evidence" value="ECO:0007669"/>
    <property type="project" value="UniProtKB-KW"/>
</dbReference>
<dbReference type="HAMAP" id="MF_00060">
    <property type="entry name" value="SurE"/>
    <property type="match status" value="1"/>
</dbReference>
<dbReference type="GO" id="GO:0046872">
    <property type="term" value="F:metal ion binding"/>
    <property type="evidence" value="ECO:0007669"/>
    <property type="project" value="UniProtKB-UniRule"/>
</dbReference>
<dbReference type="NCBIfam" id="NF001489">
    <property type="entry name" value="PRK00346.1-3"/>
    <property type="match status" value="1"/>
</dbReference>
<dbReference type="GO" id="GO:0005737">
    <property type="term" value="C:cytoplasm"/>
    <property type="evidence" value="ECO:0007669"/>
    <property type="project" value="UniProtKB-SubCell"/>
</dbReference>
<comment type="catalytic activity">
    <reaction evidence="1 9">
        <text>a ribonucleoside 5'-phosphate + H2O = a ribonucleoside + phosphate</text>
        <dbReference type="Rhea" id="RHEA:12484"/>
        <dbReference type="ChEBI" id="CHEBI:15377"/>
        <dbReference type="ChEBI" id="CHEBI:18254"/>
        <dbReference type="ChEBI" id="CHEBI:43474"/>
        <dbReference type="ChEBI" id="CHEBI:58043"/>
        <dbReference type="EC" id="3.1.3.5"/>
    </reaction>
</comment>
<feature type="binding site" evidence="9">
    <location>
        <position position="9"/>
    </location>
    <ligand>
        <name>a divalent metal cation</name>
        <dbReference type="ChEBI" id="CHEBI:60240"/>
    </ligand>
</feature>
<evidence type="ECO:0000256" key="1">
    <source>
        <dbReference type="ARBA" id="ARBA00000815"/>
    </source>
</evidence>
<evidence type="ECO:0000256" key="6">
    <source>
        <dbReference type="ARBA" id="ARBA00022723"/>
    </source>
</evidence>
<name>A0A5P1R8W7_9GAMM</name>
<dbReference type="Gene3D" id="3.40.1210.10">
    <property type="entry name" value="Survival protein SurE-like phosphatase/nucleotidase"/>
    <property type="match status" value="1"/>
</dbReference>
<comment type="similarity">
    <text evidence="4 9">Belongs to the SurE nucleotidase family.</text>
</comment>
<comment type="function">
    <text evidence="9">Nucleotidase that shows phosphatase activity on nucleoside 5'-monophosphates.</text>
</comment>
<keyword evidence="6 9" id="KW-0479">Metal-binding</keyword>
<dbReference type="PANTHER" id="PTHR30457">
    <property type="entry name" value="5'-NUCLEOTIDASE SURE"/>
    <property type="match status" value="1"/>
</dbReference>
<dbReference type="FunFam" id="3.40.1210.10:FF:000001">
    <property type="entry name" value="5'/3'-nucleotidase SurE"/>
    <property type="match status" value="1"/>
</dbReference>
<keyword evidence="12" id="KW-1185">Reference proteome</keyword>
<evidence type="ECO:0000313" key="12">
    <source>
        <dbReference type="Proteomes" id="UP000324760"/>
    </source>
</evidence>
<feature type="domain" description="Survival protein SurE-like phosphatase/nucleotidase" evidence="10">
    <location>
        <begin position="4"/>
        <end position="182"/>
    </location>
</feature>
<comment type="subcellular location">
    <subcellularLocation>
        <location evidence="3 9">Cytoplasm</location>
    </subcellularLocation>
</comment>
<dbReference type="Proteomes" id="UP000324760">
    <property type="component" value="Chromosome"/>
</dbReference>
<comment type="cofactor">
    <cofactor evidence="9">
        <name>a divalent metal cation</name>
        <dbReference type="ChEBI" id="CHEBI:60240"/>
    </cofactor>
    <text evidence="9">Binds 1 divalent metal cation per subunit.</text>
</comment>
<dbReference type="GO" id="GO:0008254">
    <property type="term" value="F:3'-nucleotidase activity"/>
    <property type="evidence" value="ECO:0007669"/>
    <property type="project" value="TreeGrafter"/>
</dbReference>
<comment type="cofactor">
    <cofactor evidence="2">
        <name>Mg(2+)</name>
        <dbReference type="ChEBI" id="CHEBI:18420"/>
    </cofactor>
</comment>
<dbReference type="InterPro" id="IPR036523">
    <property type="entry name" value="SurE-like_sf"/>
</dbReference>
<dbReference type="InterPro" id="IPR002828">
    <property type="entry name" value="SurE-like_Pase/nucleotidase"/>
</dbReference>
<gene>
    <name evidence="9 11" type="primary">surE</name>
    <name evidence="11" type="ORF">F0U83_02865</name>
</gene>
<proteinExistence type="inferred from homology"/>
<evidence type="ECO:0000256" key="8">
    <source>
        <dbReference type="ARBA" id="ARBA00022801"/>
    </source>
</evidence>
<reference evidence="11 12" key="1">
    <citation type="journal article" date="2019" name="Biochem. Eng. J.">
        <title>Metabolic engineering of the marine bacteria Neptunomonas concharum for the production of acetoin and meso-2,3-butanediol from acetate.</title>
        <authorList>
            <person name="Li W."/>
            <person name="Pu N."/>
            <person name="Liu C.-X."/>
            <person name="Yuan Q.-P."/>
            <person name="Li Z.-J."/>
        </authorList>
    </citation>
    <scope>NUCLEOTIDE SEQUENCE [LARGE SCALE GENOMIC DNA]</scope>
    <source>
        <strain evidence="11 12">JCM17730</strain>
    </source>
</reference>
<dbReference type="KEGG" id="ncu:F0U83_02865"/>
<protein>
    <recommendedName>
        <fullName evidence="9">5'-nucleotidase SurE</fullName>
        <ecNumber evidence="9">3.1.3.5</ecNumber>
    </recommendedName>
    <alternativeName>
        <fullName evidence="9">Nucleoside 5'-monophosphate phosphohydrolase</fullName>
    </alternativeName>
</protein>
<evidence type="ECO:0000259" key="10">
    <source>
        <dbReference type="Pfam" id="PF01975"/>
    </source>
</evidence>
<dbReference type="EMBL" id="CP043869">
    <property type="protein sequence ID" value="QEQ95735.1"/>
    <property type="molecule type" value="Genomic_DNA"/>
</dbReference>
<feature type="binding site" evidence="9">
    <location>
        <position position="92"/>
    </location>
    <ligand>
        <name>a divalent metal cation</name>
        <dbReference type="ChEBI" id="CHEBI:60240"/>
    </ligand>
</feature>
<dbReference type="SUPFAM" id="SSF64167">
    <property type="entry name" value="SurE-like"/>
    <property type="match status" value="1"/>
</dbReference>
<evidence type="ECO:0000256" key="5">
    <source>
        <dbReference type="ARBA" id="ARBA00022490"/>
    </source>
</evidence>